<dbReference type="SUPFAM" id="SSF53067">
    <property type="entry name" value="Actin-like ATPase domain"/>
    <property type="match status" value="2"/>
</dbReference>
<evidence type="ECO:0000256" key="1">
    <source>
        <dbReference type="ARBA" id="ARBA00007125"/>
    </source>
</evidence>
<organism evidence="3 4">
    <name type="scientific">Megasphaera massiliensis</name>
    <dbReference type="NCBI Taxonomy" id="1232428"/>
    <lineage>
        <taxon>Bacteria</taxon>
        <taxon>Bacillati</taxon>
        <taxon>Bacillota</taxon>
        <taxon>Negativicutes</taxon>
        <taxon>Veillonellales</taxon>
        <taxon>Veillonellaceae</taxon>
        <taxon>Megasphaera</taxon>
    </lineage>
</organism>
<dbReference type="InterPro" id="IPR050273">
    <property type="entry name" value="GppA/Ppx_hydrolase"/>
</dbReference>
<comment type="caution">
    <text evidence="3">The sequence shown here is derived from an EMBL/GenBank/DDBJ whole genome shotgun (WGS) entry which is preliminary data.</text>
</comment>
<dbReference type="PANTHER" id="PTHR30005:SF0">
    <property type="entry name" value="RETROGRADE REGULATION PROTEIN 2"/>
    <property type="match status" value="1"/>
</dbReference>
<evidence type="ECO:0000259" key="2">
    <source>
        <dbReference type="Pfam" id="PF02541"/>
    </source>
</evidence>
<comment type="similarity">
    <text evidence="1">Belongs to the GppA/Ppx family.</text>
</comment>
<dbReference type="Gene3D" id="3.30.420.40">
    <property type="match status" value="1"/>
</dbReference>
<feature type="domain" description="Ppx/GppA phosphatase N-terminal" evidence="2">
    <location>
        <begin position="34"/>
        <end position="294"/>
    </location>
</feature>
<dbReference type="RefSeq" id="WP_062411443.1">
    <property type="nucleotide sequence ID" value="NZ_JAJCIO010000003.1"/>
</dbReference>
<accession>A0ABT1SQA1</accession>
<dbReference type="InterPro" id="IPR043129">
    <property type="entry name" value="ATPase_NBD"/>
</dbReference>
<keyword evidence="4" id="KW-1185">Reference proteome</keyword>
<dbReference type="PANTHER" id="PTHR30005">
    <property type="entry name" value="EXOPOLYPHOSPHATASE"/>
    <property type="match status" value="1"/>
</dbReference>
<protein>
    <submittedName>
        <fullName evidence="3">Ppx/GppA family phosphatase</fullName>
    </submittedName>
</protein>
<dbReference type="EMBL" id="JANGEW010000003">
    <property type="protein sequence ID" value="MCQ5341989.1"/>
    <property type="molecule type" value="Genomic_DNA"/>
</dbReference>
<reference evidence="3 4" key="1">
    <citation type="submission" date="2022-06" db="EMBL/GenBank/DDBJ databases">
        <title>Isolation of gut microbiota from human fecal samples.</title>
        <authorList>
            <person name="Pamer E.G."/>
            <person name="Barat B."/>
            <person name="Waligurski E."/>
            <person name="Medina S."/>
            <person name="Paddock L."/>
            <person name="Mostad J."/>
        </authorList>
    </citation>
    <scope>NUCLEOTIDE SEQUENCE [LARGE SCALE GENOMIC DNA]</scope>
    <source>
        <strain evidence="3 4">DFI.1.1</strain>
    </source>
</reference>
<gene>
    <name evidence="3" type="ORF">NE675_02895</name>
</gene>
<dbReference type="Gene3D" id="3.30.420.150">
    <property type="entry name" value="Exopolyphosphatase. Domain 2"/>
    <property type="match status" value="1"/>
</dbReference>
<name>A0ABT1SQA1_9FIRM</name>
<dbReference type="Proteomes" id="UP001206692">
    <property type="component" value="Unassembled WGS sequence"/>
</dbReference>
<dbReference type="InterPro" id="IPR003695">
    <property type="entry name" value="Ppx_GppA_N"/>
</dbReference>
<evidence type="ECO:0000313" key="4">
    <source>
        <dbReference type="Proteomes" id="UP001206692"/>
    </source>
</evidence>
<evidence type="ECO:0000313" key="3">
    <source>
        <dbReference type="EMBL" id="MCQ5341989.1"/>
    </source>
</evidence>
<dbReference type="CDD" id="cd24054">
    <property type="entry name" value="ASKHA_NBD_AaPPX-GppA_MtPPX2-like"/>
    <property type="match status" value="1"/>
</dbReference>
<proteinExistence type="inferred from homology"/>
<sequence length="309" mass="34107">MEYQKYAVIDIGSNSLRLMTGWQEVPGTWTFSPKELATTQLGKGIDETRHLSADGMEASFAAMEGWKKKLSGVPVCAVATSAVREAVDGQAFLAEVRARFGWHCRAISGLEEASLCFTGATKFIDPEKTAAILDIGGGSSEVAVGKRGILCWSHSYAMGAVRFTKKAVLQEADVLHLENRCHKMWLPIPMSETPQVLIGVGGTLTTLAAMDLKLDVYDAKKVEGHVVTYESLCQHIEKLRVMTPEERRHVPGLQPKRSEIILAGLIIAKSFLKRYEIPAVMASERDIMEGIFFRHSFHDAAWNSKEGRL</sequence>
<dbReference type="Pfam" id="PF02541">
    <property type="entry name" value="Ppx-GppA"/>
    <property type="match status" value="1"/>
</dbReference>